<proteinExistence type="predicted"/>
<evidence type="ECO:0000256" key="1">
    <source>
        <dbReference type="SAM" id="MobiDB-lite"/>
    </source>
</evidence>
<organism evidence="3 4">
    <name type="scientific">Septoria linicola</name>
    <dbReference type="NCBI Taxonomy" id="215465"/>
    <lineage>
        <taxon>Eukaryota</taxon>
        <taxon>Fungi</taxon>
        <taxon>Dikarya</taxon>
        <taxon>Ascomycota</taxon>
        <taxon>Pezizomycotina</taxon>
        <taxon>Dothideomycetes</taxon>
        <taxon>Dothideomycetidae</taxon>
        <taxon>Mycosphaerellales</taxon>
        <taxon>Mycosphaerellaceae</taxon>
        <taxon>Septoria</taxon>
    </lineage>
</organism>
<dbReference type="EMBL" id="CP099418">
    <property type="protein sequence ID" value="USW48629.1"/>
    <property type="molecule type" value="Genomic_DNA"/>
</dbReference>
<feature type="compositionally biased region" description="Basic and acidic residues" evidence="1">
    <location>
        <begin position="97"/>
        <end position="111"/>
    </location>
</feature>
<evidence type="ECO:0000259" key="2">
    <source>
        <dbReference type="PROSITE" id="PS51140"/>
    </source>
</evidence>
<reference evidence="3" key="1">
    <citation type="submission" date="2022-06" db="EMBL/GenBank/DDBJ databases">
        <title>Complete genome sequences of two strains of the flax pathogen Septoria linicola.</title>
        <authorList>
            <person name="Lapalu N."/>
            <person name="Simon A."/>
            <person name="Demenou B."/>
            <person name="Paumier D."/>
            <person name="Guillot M.-P."/>
            <person name="Gout L."/>
            <person name="Valade R."/>
        </authorList>
    </citation>
    <scope>NUCLEOTIDE SEQUENCE</scope>
    <source>
        <strain evidence="3">SE15195</strain>
    </source>
</reference>
<evidence type="ECO:0000313" key="3">
    <source>
        <dbReference type="EMBL" id="USW48629.1"/>
    </source>
</evidence>
<dbReference type="Proteomes" id="UP001056384">
    <property type="component" value="Chromosome 1"/>
</dbReference>
<dbReference type="GO" id="GO:0043130">
    <property type="term" value="F:ubiquitin binding"/>
    <property type="evidence" value="ECO:0007669"/>
    <property type="project" value="InterPro"/>
</dbReference>
<accession>A0A9Q9EG73</accession>
<feature type="domain" description="CUE" evidence="2">
    <location>
        <begin position="120"/>
        <end position="162"/>
    </location>
</feature>
<dbReference type="AlphaFoldDB" id="A0A9Q9EG73"/>
<keyword evidence="4" id="KW-1185">Reference proteome</keyword>
<evidence type="ECO:0000313" key="4">
    <source>
        <dbReference type="Proteomes" id="UP001056384"/>
    </source>
</evidence>
<dbReference type="PROSITE" id="PS51140">
    <property type="entry name" value="CUE"/>
    <property type="match status" value="1"/>
</dbReference>
<dbReference type="InterPro" id="IPR003892">
    <property type="entry name" value="CUE"/>
</dbReference>
<name>A0A9Q9EG73_9PEZI</name>
<gene>
    <name evidence="3" type="ORF">Slin15195_G019480</name>
</gene>
<feature type="region of interest" description="Disordered" evidence="1">
    <location>
        <begin position="1"/>
        <end position="123"/>
    </location>
</feature>
<feature type="compositionally biased region" description="Low complexity" evidence="1">
    <location>
        <begin position="29"/>
        <end position="78"/>
    </location>
</feature>
<protein>
    <submittedName>
        <fullName evidence="3">Ubiquitin system component CUE</fullName>
    </submittedName>
</protein>
<feature type="compositionally biased region" description="Polar residues" evidence="1">
    <location>
        <begin position="1"/>
        <end position="23"/>
    </location>
</feature>
<dbReference type="OrthoDB" id="20105at2759"/>
<sequence length="164" mass="18353">MSSNQGYNSSYGAPQEGLPSSNPWADATSQQPQQSQQYGYQANQAPYDQTQQQSQQSYQPQQQSQQQQPYQQSSYDPPIGQPPRRAGTFEETAFVPDDQRGEQREALEHFEMNNTKPESQADRDVAQLSQEFPNIDSSLVAALYSDTQSVPAAREMLTELAANQ</sequence>